<evidence type="ECO:0000313" key="1">
    <source>
        <dbReference type="EMBL" id="WDE07947.1"/>
    </source>
</evidence>
<keyword evidence="2" id="KW-1185">Reference proteome</keyword>
<reference evidence="1 2" key="2">
    <citation type="journal article" date="2022" name="Mar. Drugs">
        <title>Bioassay-Guided Fractionation Leads to the Detection of Cholic Acid Generated by the Rare Thalassomonas sp.</title>
        <authorList>
            <person name="Pheiffer F."/>
            <person name="Schneider Y.K."/>
            <person name="Hansen E.H."/>
            <person name="Andersen J.H."/>
            <person name="Isaksson J."/>
            <person name="Busche T."/>
            <person name="R C."/>
            <person name="Kalinowski J."/>
            <person name="Zyl L.V."/>
            <person name="Trindade M."/>
        </authorList>
    </citation>
    <scope>NUCLEOTIDE SEQUENCE [LARGE SCALE GENOMIC DNA]</scope>
    <source>
        <strain evidence="1 2">XOM25</strain>
    </source>
</reference>
<gene>
    <name evidence="1" type="ORF">SG34_014275</name>
</gene>
<dbReference type="AlphaFoldDB" id="A0AAF0C9W5"/>
<evidence type="ECO:0000313" key="2">
    <source>
        <dbReference type="Proteomes" id="UP000032352"/>
    </source>
</evidence>
<proteinExistence type="predicted"/>
<reference evidence="1 2" key="1">
    <citation type="journal article" date="2015" name="Genome Announc.">
        <title>Draft Genome Sequences of Marine Isolates of Thalassomonas viridans and Thalassomonas actiniarum.</title>
        <authorList>
            <person name="Olonade I."/>
            <person name="van Zyl L.J."/>
            <person name="Trindade M."/>
        </authorList>
    </citation>
    <scope>NUCLEOTIDE SEQUENCE [LARGE SCALE GENOMIC DNA]</scope>
    <source>
        <strain evidence="1 2">XOM25</strain>
    </source>
</reference>
<accession>A0AAF0C9W5</accession>
<protein>
    <submittedName>
        <fullName evidence="1">Uncharacterized protein</fullName>
    </submittedName>
</protein>
<dbReference type="RefSeq" id="WP_044838720.1">
    <property type="nucleotide sequence ID" value="NZ_CP059733.1"/>
</dbReference>
<name>A0AAF0C9W5_9GAMM</name>
<dbReference type="KEGG" id="tvd:SG34_014275"/>
<sequence>MKIFSFLVIGLLIVAVWFLKPYVKGENVRLNGGLETIEAEYSKTTGEGFCTNLYRVVNGKITDDGIFTNMPADIPDPNTLPELKNGARVLLTGYVYEWRETNLITGSVSKRKSNMIDVVRWQTAARVSYKTQQGNLGPTAFRNGNYTNCRA</sequence>
<dbReference type="Proteomes" id="UP000032352">
    <property type="component" value="Chromosome"/>
</dbReference>
<dbReference type="EMBL" id="CP059733">
    <property type="protein sequence ID" value="WDE07947.1"/>
    <property type="molecule type" value="Genomic_DNA"/>
</dbReference>
<organism evidence="1 2">
    <name type="scientific">Thalassomonas viridans</name>
    <dbReference type="NCBI Taxonomy" id="137584"/>
    <lineage>
        <taxon>Bacteria</taxon>
        <taxon>Pseudomonadati</taxon>
        <taxon>Pseudomonadota</taxon>
        <taxon>Gammaproteobacteria</taxon>
        <taxon>Alteromonadales</taxon>
        <taxon>Colwelliaceae</taxon>
        <taxon>Thalassomonas</taxon>
    </lineage>
</organism>